<dbReference type="NCBIfam" id="TIGR00447">
    <property type="entry name" value="pth"/>
    <property type="match status" value="1"/>
</dbReference>
<name>A0A3B0SQQ9_9ZZZZ</name>
<evidence type="ECO:0000256" key="5">
    <source>
        <dbReference type="ARBA" id="ARBA00038063"/>
    </source>
</evidence>
<proteinExistence type="inferred from homology"/>
<evidence type="ECO:0000256" key="2">
    <source>
        <dbReference type="ARBA" id="ARBA00022555"/>
    </source>
</evidence>
<dbReference type="PANTHER" id="PTHR17224">
    <property type="entry name" value="PEPTIDYL-TRNA HYDROLASE"/>
    <property type="match status" value="1"/>
</dbReference>
<dbReference type="FunFam" id="3.40.50.1470:FF:000001">
    <property type="entry name" value="Peptidyl-tRNA hydrolase"/>
    <property type="match status" value="1"/>
</dbReference>
<dbReference type="EMBL" id="UOEH01000644">
    <property type="protein sequence ID" value="VAW08175.1"/>
    <property type="molecule type" value="Genomic_DNA"/>
</dbReference>
<protein>
    <recommendedName>
        <fullName evidence="1">peptidyl-tRNA hydrolase</fullName>
        <ecNumber evidence="1">3.1.1.29</ecNumber>
    </recommendedName>
</protein>
<dbReference type="CDD" id="cd00462">
    <property type="entry name" value="PTH"/>
    <property type="match status" value="1"/>
</dbReference>
<keyword evidence="2" id="KW-0820">tRNA-binding</keyword>
<evidence type="ECO:0000256" key="1">
    <source>
        <dbReference type="ARBA" id="ARBA00013260"/>
    </source>
</evidence>
<dbReference type="HAMAP" id="MF_00083">
    <property type="entry name" value="Pept_tRNA_hydro_bact"/>
    <property type="match status" value="1"/>
</dbReference>
<feature type="non-terminal residue" evidence="6">
    <location>
        <position position="210"/>
    </location>
</feature>
<dbReference type="SUPFAM" id="SSF53178">
    <property type="entry name" value="Peptidyl-tRNA hydrolase-like"/>
    <property type="match status" value="1"/>
</dbReference>
<accession>A0A3B0SQQ9</accession>
<dbReference type="InterPro" id="IPR036416">
    <property type="entry name" value="Pept_tRNA_hydro_sf"/>
</dbReference>
<dbReference type="GO" id="GO:0004045">
    <property type="term" value="F:peptidyl-tRNA hydrolase activity"/>
    <property type="evidence" value="ECO:0007669"/>
    <property type="project" value="UniProtKB-EC"/>
</dbReference>
<reference evidence="6" key="1">
    <citation type="submission" date="2018-06" db="EMBL/GenBank/DDBJ databases">
        <authorList>
            <person name="Zhirakovskaya E."/>
        </authorList>
    </citation>
    <scope>NUCLEOTIDE SEQUENCE</scope>
</reference>
<sequence length="210" mass="22838">MIVLVGLGNPGEKHARHRHNVGFMAVDAIGDAHGFGPARAKFNAEIREGFLDGDSGRVKALIVKPQTFMNESGLAVRKVADFYKLEPQDFVVFYDELDLVSGKLRIKTGGGAAGHNGIRSIDAHLGNGFRRVRIGIDHPGDRAKVTGHVLGNFAKADQEWLSLMLDAIASAAPYLTTDDQRFASEVGQKTALIRPEKPRRAKSDTSKTNH</sequence>
<gene>
    <name evidence="6" type="ORF">MNBD_ALPHA05-1453</name>
</gene>
<dbReference type="Pfam" id="PF01195">
    <property type="entry name" value="Pept_tRNA_hydro"/>
    <property type="match status" value="1"/>
</dbReference>
<organism evidence="6">
    <name type="scientific">hydrothermal vent metagenome</name>
    <dbReference type="NCBI Taxonomy" id="652676"/>
    <lineage>
        <taxon>unclassified sequences</taxon>
        <taxon>metagenomes</taxon>
        <taxon>ecological metagenomes</taxon>
    </lineage>
</organism>
<keyword evidence="4" id="KW-0694">RNA-binding</keyword>
<dbReference type="GO" id="GO:0000049">
    <property type="term" value="F:tRNA binding"/>
    <property type="evidence" value="ECO:0007669"/>
    <property type="project" value="UniProtKB-KW"/>
</dbReference>
<dbReference type="InterPro" id="IPR018171">
    <property type="entry name" value="Pept_tRNA_hydro_CS"/>
</dbReference>
<dbReference type="Gene3D" id="3.40.50.1470">
    <property type="entry name" value="Peptidyl-tRNA hydrolase"/>
    <property type="match status" value="1"/>
</dbReference>
<evidence type="ECO:0000256" key="3">
    <source>
        <dbReference type="ARBA" id="ARBA00022801"/>
    </source>
</evidence>
<evidence type="ECO:0000256" key="4">
    <source>
        <dbReference type="ARBA" id="ARBA00022884"/>
    </source>
</evidence>
<dbReference type="PROSITE" id="PS01196">
    <property type="entry name" value="PEPT_TRNA_HYDROL_2"/>
    <property type="match status" value="1"/>
</dbReference>
<dbReference type="AlphaFoldDB" id="A0A3B0SQQ9"/>
<dbReference type="PANTHER" id="PTHR17224:SF1">
    <property type="entry name" value="PEPTIDYL-TRNA HYDROLASE"/>
    <property type="match status" value="1"/>
</dbReference>
<dbReference type="InterPro" id="IPR001328">
    <property type="entry name" value="Pept_tRNA_hydro"/>
</dbReference>
<dbReference type="EC" id="3.1.1.29" evidence="1"/>
<keyword evidence="3 6" id="KW-0378">Hydrolase</keyword>
<comment type="similarity">
    <text evidence="5">Belongs to the PTH family.</text>
</comment>
<evidence type="ECO:0000313" key="6">
    <source>
        <dbReference type="EMBL" id="VAW08175.1"/>
    </source>
</evidence>